<reference evidence="4 5" key="1">
    <citation type="submission" date="2019-10" db="EMBL/GenBank/DDBJ databases">
        <title>Description of Paenibacillus choica sp. nov.</title>
        <authorList>
            <person name="Carlier A."/>
            <person name="Qi S."/>
        </authorList>
    </citation>
    <scope>NUCLEOTIDE SEQUENCE [LARGE SCALE GENOMIC DNA]</scope>
    <source>
        <strain evidence="4 5">LMG 31460</strain>
    </source>
</reference>
<evidence type="ECO:0000256" key="1">
    <source>
        <dbReference type="ARBA" id="ARBA00022679"/>
    </source>
</evidence>
<dbReference type="InterPro" id="IPR043129">
    <property type="entry name" value="ATPase_NBD"/>
</dbReference>
<protein>
    <recommendedName>
        <fullName evidence="3">Carbohydrate kinase FGGY C-terminal domain-containing protein</fullName>
    </recommendedName>
</protein>
<dbReference type="Gene3D" id="3.30.420.40">
    <property type="match status" value="1"/>
</dbReference>
<keyword evidence="2" id="KW-0418">Kinase</keyword>
<dbReference type="EMBL" id="WHOC01000028">
    <property type="protein sequence ID" value="NOU85363.1"/>
    <property type="molecule type" value="Genomic_DNA"/>
</dbReference>
<dbReference type="Pfam" id="PF02782">
    <property type="entry name" value="FGGY_C"/>
    <property type="match status" value="1"/>
</dbReference>
<sequence>MIPGLYGYEAGQSAVGDLFGWFVEQGVPGYVKDEAANEGTSVHAYLEKLARELKPGQTGLLALDWWNGNRTVLVDADLSGLVVGMTLQTKPEDIYRCLLEATAFGTRKIIETFEQAGVKVSELIACGGLPQRNRLLVQIFADVTRREIKIADSTQTSALGAAIFGAVAAGIERGGYASIVEAASRMSRVRQESYRPINEHSQVYDELYLEYNRLHELFGRGGSDVMKALKRIQLRQDV</sequence>
<evidence type="ECO:0000313" key="4">
    <source>
        <dbReference type="EMBL" id="NOU85363.1"/>
    </source>
</evidence>
<proteinExistence type="predicted"/>
<dbReference type="PANTHER" id="PTHR43435">
    <property type="entry name" value="RIBULOKINASE"/>
    <property type="match status" value="1"/>
</dbReference>
<keyword evidence="1" id="KW-0808">Transferase</keyword>
<dbReference type="PANTHER" id="PTHR43435:SF4">
    <property type="entry name" value="FGGY CARBOHYDRATE KINASE DOMAIN-CONTAINING PROTEIN"/>
    <property type="match status" value="1"/>
</dbReference>
<dbReference type="SUPFAM" id="SSF53067">
    <property type="entry name" value="Actin-like ATPase domain"/>
    <property type="match status" value="1"/>
</dbReference>
<name>A0ABX1YW75_9BACL</name>
<evidence type="ECO:0000259" key="3">
    <source>
        <dbReference type="Pfam" id="PF02782"/>
    </source>
</evidence>
<organism evidence="4 5">
    <name type="scientific">Paenibacillus germinis</name>
    <dbReference type="NCBI Taxonomy" id="2654979"/>
    <lineage>
        <taxon>Bacteria</taxon>
        <taxon>Bacillati</taxon>
        <taxon>Bacillota</taxon>
        <taxon>Bacilli</taxon>
        <taxon>Bacillales</taxon>
        <taxon>Paenibacillaceae</taxon>
        <taxon>Paenibacillus</taxon>
    </lineage>
</organism>
<accession>A0ABX1YW75</accession>
<evidence type="ECO:0000313" key="5">
    <source>
        <dbReference type="Proteomes" id="UP000658690"/>
    </source>
</evidence>
<feature type="domain" description="Carbohydrate kinase FGGY C-terminal" evidence="3">
    <location>
        <begin position="2"/>
        <end position="169"/>
    </location>
</feature>
<comment type="caution">
    <text evidence="4">The sequence shown here is derived from an EMBL/GenBank/DDBJ whole genome shotgun (WGS) entry which is preliminary data.</text>
</comment>
<keyword evidence="5" id="KW-1185">Reference proteome</keyword>
<gene>
    <name evidence="4" type="ORF">GC102_06160</name>
</gene>
<dbReference type="Proteomes" id="UP000658690">
    <property type="component" value="Unassembled WGS sequence"/>
</dbReference>
<dbReference type="InterPro" id="IPR018485">
    <property type="entry name" value="FGGY_C"/>
</dbReference>
<evidence type="ECO:0000256" key="2">
    <source>
        <dbReference type="ARBA" id="ARBA00022777"/>
    </source>
</evidence>